<dbReference type="RefSeq" id="WP_121204428.1">
    <property type="nucleotide sequence ID" value="NZ_RBZP01000007.1"/>
</dbReference>
<sequence length="221" mass="25292">MDSILFSILTLLYLGLLILGMFLAKQSDWFFTWLTLLFVILGLMYDNLVLALGKYIGKGELLENLNMGRYWLHAFLTPLLVIFSIRSLHLTDWKWPKRKGAMYAAVLLTTVLVIVEIVTVVFGLKLEAIWQHGVLSYENDGQIVRVPIMVLVVTLVLTITSIILWWKLKWKTMFIGVAVMGIGNGIQLPIQSNATGNFFELFLITTLFLTAFYQFRKIPKN</sequence>
<protein>
    <recommendedName>
        <fullName evidence="4">Phospholipid phosphatase</fullName>
    </recommendedName>
</protein>
<keyword evidence="1" id="KW-0812">Transmembrane</keyword>
<reference evidence="2 3" key="1">
    <citation type="journal article" date="2016" name="Int. J. Syst. Evol. Microbiol.">
        <title>Oceanobacillus halophilus sp. nov., a novel moderately halophilic bacterium from a hypersaline lake.</title>
        <authorList>
            <person name="Amoozegar M.A."/>
            <person name="Bagheri M."/>
            <person name="Makhdoumi A."/>
            <person name="Nikou M.M."/>
            <person name="Fazeli S.A.S."/>
            <person name="Schumann P."/>
            <person name="Sproer C."/>
            <person name="Sanchez-Porro C."/>
            <person name="Ventosa A."/>
        </authorList>
    </citation>
    <scope>NUCLEOTIDE SEQUENCE [LARGE SCALE GENOMIC DNA]</scope>
    <source>
        <strain evidence="2 3">DSM 23996</strain>
    </source>
</reference>
<gene>
    <name evidence="2" type="ORF">D8M06_10865</name>
</gene>
<feature type="transmembrane region" description="Helical" evidence="1">
    <location>
        <begin position="100"/>
        <end position="124"/>
    </location>
</feature>
<feature type="transmembrane region" description="Helical" evidence="1">
    <location>
        <begin position="173"/>
        <end position="190"/>
    </location>
</feature>
<evidence type="ECO:0008006" key="4">
    <source>
        <dbReference type="Google" id="ProtNLM"/>
    </source>
</evidence>
<feature type="transmembrane region" description="Helical" evidence="1">
    <location>
        <begin position="196"/>
        <end position="215"/>
    </location>
</feature>
<feature type="transmembrane region" description="Helical" evidence="1">
    <location>
        <begin position="6"/>
        <end position="24"/>
    </location>
</feature>
<keyword evidence="1" id="KW-0472">Membrane</keyword>
<organism evidence="2 3">
    <name type="scientific">Oceanobacillus halophilus</name>
    <dbReference type="NCBI Taxonomy" id="930130"/>
    <lineage>
        <taxon>Bacteria</taxon>
        <taxon>Bacillati</taxon>
        <taxon>Bacillota</taxon>
        <taxon>Bacilli</taxon>
        <taxon>Bacillales</taxon>
        <taxon>Bacillaceae</taxon>
        <taxon>Oceanobacillus</taxon>
    </lineage>
</organism>
<keyword evidence="3" id="KW-1185">Reference proteome</keyword>
<dbReference type="AlphaFoldDB" id="A0A495A2W2"/>
<accession>A0A495A2W2</accession>
<evidence type="ECO:0000256" key="1">
    <source>
        <dbReference type="SAM" id="Phobius"/>
    </source>
</evidence>
<feature type="transmembrane region" description="Helical" evidence="1">
    <location>
        <begin position="70"/>
        <end position="88"/>
    </location>
</feature>
<dbReference type="Proteomes" id="UP000269301">
    <property type="component" value="Unassembled WGS sequence"/>
</dbReference>
<feature type="transmembrane region" description="Helical" evidence="1">
    <location>
        <begin position="31"/>
        <end position="50"/>
    </location>
</feature>
<evidence type="ECO:0000313" key="3">
    <source>
        <dbReference type="Proteomes" id="UP000269301"/>
    </source>
</evidence>
<keyword evidence="1" id="KW-1133">Transmembrane helix</keyword>
<feature type="transmembrane region" description="Helical" evidence="1">
    <location>
        <begin position="144"/>
        <end position="166"/>
    </location>
</feature>
<evidence type="ECO:0000313" key="2">
    <source>
        <dbReference type="EMBL" id="RKQ33266.1"/>
    </source>
</evidence>
<dbReference type="EMBL" id="RBZP01000007">
    <property type="protein sequence ID" value="RKQ33266.1"/>
    <property type="molecule type" value="Genomic_DNA"/>
</dbReference>
<proteinExistence type="predicted"/>
<comment type="caution">
    <text evidence="2">The sequence shown here is derived from an EMBL/GenBank/DDBJ whole genome shotgun (WGS) entry which is preliminary data.</text>
</comment>
<dbReference type="OrthoDB" id="4331374at2"/>
<name>A0A495A2W2_9BACI</name>